<dbReference type="InParanoid" id="A0A409YNH0"/>
<comment type="caution">
    <text evidence="1">The sequence shown here is derived from an EMBL/GenBank/DDBJ whole genome shotgun (WGS) entry which is preliminary data.</text>
</comment>
<dbReference type="EMBL" id="NHYE01000606">
    <property type="protein sequence ID" value="PPR04565.1"/>
    <property type="molecule type" value="Genomic_DNA"/>
</dbReference>
<sequence>MNPHVAHVHELSLVELFLAFPSSLYRHSPEERAEFAAEVHKTKLAAKGFAKRTKRINYQRMTLIWTMEKSYHNMKCDMDEMMLESQLNEEERLRRKQINSTLRRMIIAQGCALPYSPDHISLALFELTLVWVAGDGDKVGDALEEWEFESLTVGNGVEMTSVARGTRLLLDIFKPRLDMGPDSVMNSSQSIRAPGVAGEVKVQLTLPEPTTWAVRLVPLAP</sequence>
<evidence type="ECO:0000313" key="2">
    <source>
        <dbReference type="Proteomes" id="UP000284706"/>
    </source>
</evidence>
<proteinExistence type="predicted"/>
<accession>A0A409YNH0</accession>
<dbReference type="AlphaFoldDB" id="A0A409YNH0"/>
<gene>
    <name evidence="1" type="ORF">CVT26_002499</name>
</gene>
<name>A0A409YNH0_9AGAR</name>
<keyword evidence="2" id="KW-1185">Reference proteome</keyword>
<dbReference type="Proteomes" id="UP000284706">
    <property type="component" value="Unassembled WGS sequence"/>
</dbReference>
<protein>
    <submittedName>
        <fullName evidence="1">Uncharacterized protein</fullName>
    </submittedName>
</protein>
<evidence type="ECO:0000313" key="1">
    <source>
        <dbReference type="EMBL" id="PPR04565.1"/>
    </source>
</evidence>
<organism evidence="1 2">
    <name type="scientific">Gymnopilus dilepis</name>
    <dbReference type="NCBI Taxonomy" id="231916"/>
    <lineage>
        <taxon>Eukaryota</taxon>
        <taxon>Fungi</taxon>
        <taxon>Dikarya</taxon>
        <taxon>Basidiomycota</taxon>
        <taxon>Agaricomycotina</taxon>
        <taxon>Agaricomycetes</taxon>
        <taxon>Agaricomycetidae</taxon>
        <taxon>Agaricales</taxon>
        <taxon>Agaricineae</taxon>
        <taxon>Hymenogastraceae</taxon>
        <taxon>Gymnopilus</taxon>
    </lineage>
</organism>
<reference evidence="1 2" key="1">
    <citation type="journal article" date="2018" name="Evol. Lett.">
        <title>Horizontal gene cluster transfer increased hallucinogenic mushroom diversity.</title>
        <authorList>
            <person name="Reynolds H.T."/>
            <person name="Vijayakumar V."/>
            <person name="Gluck-Thaler E."/>
            <person name="Korotkin H.B."/>
            <person name="Matheny P.B."/>
            <person name="Slot J.C."/>
        </authorList>
    </citation>
    <scope>NUCLEOTIDE SEQUENCE [LARGE SCALE GENOMIC DNA]</scope>
    <source>
        <strain evidence="1 2">SRW20</strain>
    </source>
</reference>